<feature type="transmembrane region" description="Helical" evidence="6">
    <location>
        <begin position="341"/>
        <end position="360"/>
    </location>
</feature>
<keyword evidence="5 6" id="KW-0472">Membrane</keyword>
<evidence type="ECO:0000256" key="4">
    <source>
        <dbReference type="ARBA" id="ARBA00022989"/>
    </source>
</evidence>
<gene>
    <name evidence="7" type="ORF">A3D08_02565</name>
</gene>
<feature type="transmembrane region" description="Helical" evidence="6">
    <location>
        <begin position="47"/>
        <end position="73"/>
    </location>
</feature>
<dbReference type="Pfam" id="PF01943">
    <property type="entry name" value="Polysacc_synt"/>
    <property type="match status" value="1"/>
</dbReference>
<feature type="transmembrane region" description="Helical" evidence="6">
    <location>
        <begin position="393"/>
        <end position="413"/>
    </location>
</feature>
<proteinExistence type="predicted"/>
<feature type="transmembrane region" description="Helical" evidence="6">
    <location>
        <begin position="183"/>
        <end position="204"/>
    </location>
</feature>
<name>A0A1F7HG49_9BACT</name>
<evidence type="ECO:0000256" key="2">
    <source>
        <dbReference type="ARBA" id="ARBA00022475"/>
    </source>
</evidence>
<feature type="transmembrane region" description="Helical" evidence="6">
    <location>
        <begin position="367"/>
        <end position="387"/>
    </location>
</feature>
<comment type="caution">
    <text evidence="7">The sequence shown here is derived from an EMBL/GenBank/DDBJ whole genome shotgun (WGS) entry which is preliminary data.</text>
</comment>
<evidence type="ECO:0008006" key="9">
    <source>
        <dbReference type="Google" id="ProtNLM"/>
    </source>
</evidence>
<dbReference type="PANTHER" id="PTHR30250">
    <property type="entry name" value="PST FAMILY PREDICTED COLANIC ACID TRANSPORTER"/>
    <property type="match status" value="1"/>
</dbReference>
<dbReference type="Proteomes" id="UP000178098">
    <property type="component" value="Unassembled WGS sequence"/>
</dbReference>
<protein>
    <recommendedName>
        <fullName evidence="9">Polysaccharide biosynthesis protein C-terminal domain-containing protein</fullName>
    </recommendedName>
</protein>
<keyword evidence="3 6" id="KW-0812">Transmembrane</keyword>
<reference evidence="7 8" key="1">
    <citation type="journal article" date="2016" name="Nat. Commun.">
        <title>Thousands of microbial genomes shed light on interconnected biogeochemical processes in an aquifer system.</title>
        <authorList>
            <person name="Anantharaman K."/>
            <person name="Brown C.T."/>
            <person name="Hug L.A."/>
            <person name="Sharon I."/>
            <person name="Castelle C.J."/>
            <person name="Probst A.J."/>
            <person name="Thomas B.C."/>
            <person name="Singh A."/>
            <person name="Wilkins M.J."/>
            <person name="Karaoz U."/>
            <person name="Brodie E.L."/>
            <person name="Williams K.H."/>
            <person name="Hubbard S.S."/>
            <person name="Banfield J.F."/>
        </authorList>
    </citation>
    <scope>NUCLEOTIDE SEQUENCE [LARGE SCALE GENOMIC DNA]</scope>
</reference>
<keyword evidence="2" id="KW-1003">Cell membrane</keyword>
<dbReference type="AlphaFoldDB" id="A0A1F7HG49"/>
<evidence type="ECO:0000256" key="3">
    <source>
        <dbReference type="ARBA" id="ARBA00022692"/>
    </source>
</evidence>
<feature type="transmembrane region" description="Helical" evidence="6">
    <location>
        <begin position="128"/>
        <end position="145"/>
    </location>
</feature>
<dbReference type="PANTHER" id="PTHR30250:SF11">
    <property type="entry name" value="O-ANTIGEN TRANSPORTER-RELATED"/>
    <property type="match status" value="1"/>
</dbReference>
<dbReference type="EMBL" id="MFZT01000032">
    <property type="protein sequence ID" value="OGK30220.1"/>
    <property type="molecule type" value="Genomic_DNA"/>
</dbReference>
<dbReference type="InterPro" id="IPR002797">
    <property type="entry name" value="Polysacc_synth"/>
</dbReference>
<evidence type="ECO:0000313" key="7">
    <source>
        <dbReference type="EMBL" id="OGK30220.1"/>
    </source>
</evidence>
<dbReference type="GO" id="GO:0005886">
    <property type="term" value="C:plasma membrane"/>
    <property type="evidence" value="ECO:0007669"/>
    <property type="project" value="UniProtKB-SubCell"/>
</dbReference>
<feature type="transmembrane region" description="Helical" evidence="6">
    <location>
        <begin position="157"/>
        <end position="177"/>
    </location>
</feature>
<keyword evidence="4 6" id="KW-1133">Transmembrane helix</keyword>
<feature type="transmembrane region" description="Helical" evidence="6">
    <location>
        <begin position="303"/>
        <end position="321"/>
    </location>
</feature>
<accession>A0A1F7HG49</accession>
<organism evidence="7 8">
    <name type="scientific">Candidatus Roizmanbacteria bacterium RIFCSPHIGHO2_02_FULL_43_11</name>
    <dbReference type="NCBI Taxonomy" id="1802043"/>
    <lineage>
        <taxon>Bacteria</taxon>
        <taxon>Candidatus Roizmaniibacteriota</taxon>
    </lineage>
</organism>
<comment type="subcellular location">
    <subcellularLocation>
        <location evidence="1">Cell membrane</location>
        <topology evidence="1">Multi-pass membrane protein</topology>
    </subcellularLocation>
</comment>
<dbReference type="InterPro" id="IPR050833">
    <property type="entry name" value="Poly_Biosynth_Transport"/>
</dbReference>
<evidence type="ECO:0000256" key="6">
    <source>
        <dbReference type="SAM" id="Phobius"/>
    </source>
</evidence>
<feature type="transmembrane region" description="Helical" evidence="6">
    <location>
        <begin position="85"/>
        <end position="108"/>
    </location>
</feature>
<sequence length="422" mass="46911">MNPLHRLLNLPHTRNIIINTFGTYLGYGFAVFYIVFLVRVFPPVEFGVLSVLLTFSYLLANIFSFGMPASVYAHVPHLVQDRSKVMNFILSNFLVLSILSGISIFAVYILSPHLDVRFFKTGAPQYQYMYALLGTQMFIWQNFVQDILNASGKFLQINIAINVANLIKAVLLIWLALAGMLGITQVLIVGGLIGPCIVFGLVVVQRRWLVRAVLGTQASWEHIKLRFTATYFLSSQLFQLASRSSLFFVAYFLTRPEVGYFSLSQRVILAVITSADSVTQVMSAQFAKAKTWDEAKRLFKHSFTYMLLPTAMFVGGILMPAQMYNLVFGQSYAASTPVTKALSFAYLPFPFLAIVMLYFLYTRKKPVIVLGVNALMLMVVVGLQYVLVPQIGLFGPAVATFAALVAAGGYLGLMLKNSKTPG</sequence>
<evidence type="ECO:0000256" key="1">
    <source>
        <dbReference type="ARBA" id="ARBA00004651"/>
    </source>
</evidence>
<evidence type="ECO:0000313" key="8">
    <source>
        <dbReference type="Proteomes" id="UP000178098"/>
    </source>
</evidence>
<evidence type="ECO:0000256" key="5">
    <source>
        <dbReference type="ARBA" id="ARBA00023136"/>
    </source>
</evidence>
<feature type="transmembrane region" description="Helical" evidence="6">
    <location>
        <begin position="21"/>
        <end position="41"/>
    </location>
</feature>